<evidence type="ECO:0000259" key="2">
    <source>
        <dbReference type="Pfam" id="PF19783"/>
    </source>
</evidence>
<dbReference type="AlphaFoldDB" id="A0A7W6HT13"/>
<evidence type="ECO:0000256" key="1">
    <source>
        <dbReference type="SAM" id="SignalP"/>
    </source>
</evidence>
<dbReference type="RefSeq" id="WP_124317843.1">
    <property type="nucleotide sequence ID" value="NZ_AP028155.1"/>
</dbReference>
<organism evidence="3 4">
    <name type="scientific">Butyricimonas faecihominis</name>
    <dbReference type="NCBI Taxonomy" id="1472416"/>
    <lineage>
        <taxon>Bacteria</taxon>
        <taxon>Pseudomonadati</taxon>
        <taxon>Bacteroidota</taxon>
        <taxon>Bacteroidia</taxon>
        <taxon>Bacteroidales</taxon>
        <taxon>Odoribacteraceae</taxon>
        <taxon>Butyricimonas</taxon>
    </lineage>
</organism>
<evidence type="ECO:0000313" key="3">
    <source>
        <dbReference type="EMBL" id="MBB4024461.1"/>
    </source>
</evidence>
<accession>A0A7W6HT13</accession>
<keyword evidence="4" id="KW-1185">Reference proteome</keyword>
<dbReference type="GeneID" id="93100675"/>
<feature type="signal peptide" evidence="1">
    <location>
        <begin position="1"/>
        <end position="21"/>
    </location>
</feature>
<dbReference type="Pfam" id="PF19783">
    <property type="entry name" value="DUF6268"/>
    <property type="match status" value="1"/>
</dbReference>
<evidence type="ECO:0000313" key="4">
    <source>
        <dbReference type="Proteomes" id="UP000546007"/>
    </source>
</evidence>
<feature type="chain" id="PRO_5030926047" description="DUF6268 domain-containing protein" evidence="1">
    <location>
        <begin position="22"/>
        <end position="301"/>
    </location>
</feature>
<protein>
    <recommendedName>
        <fullName evidence="2">DUF6268 domain-containing protein</fullName>
    </recommendedName>
</protein>
<dbReference type="Proteomes" id="UP000546007">
    <property type="component" value="Unassembled WGS sequence"/>
</dbReference>
<name>A0A7W6HT13_9BACT</name>
<proteinExistence type="predicted"/>
<dbReference type="EMBL" id="JACIES010000001">
    <property type="protein sequence ID" value="MBB4024461.1"/>
    <property type="molecule type" value="Genomic_DNA"/>
</dbReference>
<dbReference type="InterPro" id="IPR046235">
    <property type="entry name" value="DUF6268"/>
</dbReference>
<reference evidence="3 4" key="1">
    <citation type="submission" date="2020-08" db="EMBL/GenBank/DDBJ databases">
        <title>Genomic Encyclopedia of Type Strains, Phase IV (KMG-IV): sequencing the most valuable type-strain genomes for metagenomic binning, comparative biology and taxonomic classification.</title>
        <authorList>
            <person name="Goeker M."/>
        </authorList>
    </citation>
    <scope>NUCLEOTIDE SEQUENCE [LARGE SCALE GENOMIC DNA]</scope>
    <source>
        <strain evidence="3 4">DSM 105721</strain>
    </source>
</reference>
<keyword evidence="1" id="KW-0732">Signal</keyword>
<gene>
    <name evidence="3" type="ORF">GGR14_000222</name>
</gene>
<dbReference type="OrthoDB" id="665720at2"/>
<sequence length="301" mass="33908">MKSILCYLFFFIPLAYQQTHAQVYFKTEYISSTSYKDEENKLSGAKGDLKVIQGGFRIPLSVKMNENNRPTAWAIGCGASHASMNNKKLPETLCPSDMLNLQIGLTHTRPLNAKWSMLATVGAGLYIDSDNLSKARWDNILGQGAIVFIRHLRPNLDLGVGAALNNTFGYPMLFPAFYFNWRLEGRYEVNVALIDAVRVSVGMKFNNHLKLSLVAEMDGMMALSERNGKKMYFTQQYVVVGLRPEFTLGKSLSIPLTLGITPARSAFYSKRSLKEYFSDDDESDPHFRLGFYCSLGIAWKF</sequence>
<comment type="caution">
    <text evidence="3">The sequence shown here is derived from an EMBL/GenBank/DDBJ whole genome shotgun (WGS) entry which is preliminary data.</text>
</comment>
<feature type="domain" description="DUF6268" evidence="2">
    <location>
        <begin position="18"/>
        <end position="300"/>
    </location>
</feature>